<dbReference type="AlphaFoldDB" id="A0A0J8AWS2"/>
<dbReference type="EMBL" id="KQ104475">
    <property type="protein sequence ID" value="KMS93294.1"/>
    <property type="molecule type" value="Genomic_DNA"/>
</dbReference>
<gene>
    <name evidence="1" type="ORF">BVRB_032930</name>
</gene>
<dbReference type="Gene3D" id="1.10.10.60">
    <property type="entry name" value="Homeodomain-like"/>
    <property type="match status" value="1"/>
</dbReference>
<feature type="non-terminal residue" evidence="1">
    <location>
        <position position="206"/>
    </location>
</feature>
<dbReference type="Proteomes" id="UP000035740">
    <property type="component" value="Unassembled WGS sequence"/>
</dbReference>
<protein>
    <submittedName>
        <fullName evidence="1">Uncharacterized protein</fullName>
    </submittedName>
</protein>
<evidence type="ECO:0000313" key="2">
    <source>
        <dbReference type="Proteomes" id="UP000035740"/>
    </source>
</evidence>
<accession>A0A0J8AWS2</accession>
<name>A0A0J8AWS2_BETVV</name>
<keyword evidence="2" id="KW-1185">Reference proteome</keyword>
<feature type="non-terminal residue" evidence="1">
    <location>
        <position position="1"/>
    </location>
</feature>
<proteinExistence type="predicted"/>
<organism evidence="1 2">
    <name type="scientific">Beta vulgaris subsp. vulgaris</name>
    <name type="common">Beet</name>
    <dbReference type="NCBI Taxonomy" id="3555"/>
    <lineage>
        <taxon>Eukaryota</taxon>
        <taxon>Viridiplantae</taxon>
        <taxon>Streptophyta</taxon>
        <taxon>Embryophyta</taxon>
        <taxon>Tracheophyta</taxon>
        <taxon>Spermatophyta</taxon>
        <taxon>Magnoliopsida</taxon>
        <taxon>eudicotyledons</taxon>
        <taxon>Gunneridae</taxon>
        <taxon>Pentapetalae</taxon>
        <taxon>Caryophyllales</taxon>
        <taxon>Chenopodiaceae</taxon>
        <taxon>Betoideae</taxon>
        <taxon>Beta</taxon>
    </lineage>
</organism>
<evidence type="ECO:0000313" key="1">
    <source>
        <dbReference type="EMBL" id="KMS93294.1"/>
    </source>
</evidence>
<reference evidence="1 2" key="1">
    <citation type="journal article" date="2014" name="Nature">
        <title>The genome of the recently domesticated crop plant sugar beet (Beta vulgaris).</title>
        <authorList>
            <person name="Dohm J.C."/>
            <person name="Minoche A.E."/>
            <person name="Holtgrawe D."/>
            <person name="Capella-Gutierrez S."/>
            <person name="Zakrzewski F."/>
            <person name="Tafer H."/>
            <person name="Rupp O."/>
            <person name="Sorensen T.R."/>
            <person name="Stracke R."/>
            <person name="Reinhardt R."/>
            <person name="Goesmann A."/>
            <person name="Kraft T."/>
            <person name="Schulz B."/>
            <person name="Stadler P.F."/>
            <person name="Schmidt T."/>
            <person name="Gabaldon T."/>
            <person name="Lehrach H."/>
            <person name="Weisshaar B."/>
            <person name="Himmelbauer H."/>
        </authorList>
    </citation>
    <scope>NUCLEOTIDE SEQUENCE [LARGE SCALE GENOMIC DNA]</scope>
    <source>
        <tissue evidence="1">Taproot</tissue>
    </source>
</reference>
<sequence length="206" mass="23251">GCDFMFTLSLMQLKTVPKKASVKKIGAKTENTLGWTRKDQAAFQRGIIAQGRPDLWQLLRTTQPMLSSKTDNDLDQYYQKFLEAVDRIVVNRESPDDGYSDSSPITDEALLFSFGVAVKIRERIDLFQSLRALVEQHKETLCENSPPLEPPFNEWAPHWTPVMDYALLQAVVKYGIASWNLVWADADLPFASSGLSIPSESKILVK</sequence>
<dbReference type="Gramene" id="KMS93294">
    <property type="protein sequence ID" value="KMS93294"/>
    <property type="gene ID" value="BVRB_032930"/>
</dbReference>